<dbReference type="InterPro" id="IPR036388">
    <property type="entry name" value="WH-like_DNA-bd_sf"/>
</dbReference>
<dbReference type="SMART" id="SM00345">
    <property type="entry name" value="HTH_GNTR"/>
    <property type="match status" value="1"/>
</dbReference>
<evidence type="ECO:0000313" key="6">
    <source>
        <dbReference type="EMBL" id="MBE3638883.1"/>
    </source>
</evidence>
<dbReference type="SUPFAM" id="SSF48008">
    <property type="entry name" value="GntR ligand-binding domain-like"/>
    <property type="match status" value="1"/>
</dbReference>
<dbReference type="PANTHER" id="PTHR43537">
    <property type="entry name" value="TRANSCRIPTIONAL REGULATOR, GNTR FAMILY"/>
    <property type="match status" value="1"/>
</dbReference>
<keyword evidence="1" id="KW-0805">Transcription regulation</keyword>
<reference evidence="6" key="1">
    <citation type="submission" date="2020-09" db="EMBL/GenBank/DDBJ databases">
        <title>A novel bacterium of genus Mangrovicoccus, isolated from South China Sea.</title>
        <authorList>
            <person name="Huang H."/>
            <person name="Mo K."/>
            <person name="Hu Y."/>
        </authorList>
    </citation>
    <scope>NUCLEOTIDE SEQUENCE</scope>
    <source>
        <strain evidence="6">HB182678</strain>
    </source>
</reference>
<dbReference type="PROSITE" id="PS50949">
    <property type="entry name" value="HTH_GNTR"/>
    <property type="match status" value="1"/>
</dbReference>
<dbReference type="InterPro" id="IPR000524">
    <property type="entry name" value="Tscrpt_reg_HTH_GntR"/>
</dbReference>
<evidence type="ECO:0000256" key="2">
    <source>
        <dbReference type="ARBA" id="ARBA00023125"/>
    </source>
</evidence>
<evidence type="ECO:0000256" key="1">
    <source>
        <dbReference type="ARBA" id="ARBA00023015"/>
    </source>
</evidence>
<dbReference type="SUPFAM" id="SSF46785">
    <property type="entry name" value="Winged helix' DNA-binding domain"/>
    <property type="match status" value="1"/>
</dbReference>
<dbReference type="Gene3D" id="1.20.120.530">
    <property type="entry name" value="GntR ligand-binding domain-like"/>
    <property type="match status" value="1"/>
</dbReference>
<evidence type="ECO:0000256" key="4">
    <source>
        <dbReference type="SAM" id="MobiDB-lite"/>
    </source>
</evidence>
<dbReference type="Pfam" id="PF00392">
    <property type="entry name" value="GntR"/>
    <property type="match status" value="1"/>
</dbReference>
<feature type="compositionally biased region" description="Pro residues" evidence="4">
    <location>
        <begin position="1"/>
        <end position="10"/>
    </location>
</feature>
<evidence type="ECO:0000256" key="3">
    <source>
        <dbReference type="ARBA" id="ARBA00023163"/>
    </source>
</evidence>
<protein>
    <submittedName>
        <fullName evidence="6">GntR family transcriptional regulator</fullName>
    </submittedName>
</protein>
<name>A0A8J6YTE4_9RHOB</name>
<keyword evidence="3" id="KW-0804">Transcription</keyword>
<dbReference type="PANTHER" id="PTHR43537:SF45">
    <property type="entry name" value="GNTR FAMILY REGULATORY PROTEIN"/>
    <property type="match status" value="1"/>
</dbReference>
<keyword evidence="2" id="KW-0238">DNA-binding</keyword>
<gene>
    <name evidence="6" type="ORF">ICN82_11785</name>
</gene>
<dbReference type="InterPro" id="IPR011711">
    <property type="entry name" value="GntR_C"/>
</dbReference>
<dbReference type="EMBL" id="JACVXA010000034">
    <property type="protein sequence ID" value="MBE3638883.1"/>
    <property type="molecule type" value="Genomic_DNA"/>
</dbReference>
<dbReference type="Pfam" id="PF07729">
    <property type="entry name" value="FCD"/>
    <property type="match status" value="1"/>
</dbReference>
<dbReference type="GO" id="GO:0003700">
    <property type="term" value="F:DNA-binding transcription factor activity"/>
    <property type="evidence" value="ECO:0007669"/>
    <property type="project" value="InterPro"/>
</dbReference>
<sequence>MDRNFQPPPEPFRHEPGSGRVTAASRIYDDLRQRILSLELPPGAALLRADLAKAYDVSQTPLRDALQRLEQDGLIRVHPQSRTLVTRIDLPKIDEAMFLRLALETEVVTGLARGNAADGLAATLAQARRLIELQRSVARDRARLRDFQQLDEVFHHTLFAGLGREALHALLRSKSGDMDRVRRLQRHSESKLDGMIDDHLRIVEAVEAGDAARAARSIRAHLHKPADWVEEYRLAHPGYFT</sequence>
<dbReference type="SMART" id="SM00895">
    <property type="entry name" value="FCD"/>
    <property type="match status" value="1"/>
</dbReference>
<evidence type="ECO:0000313" key="7">
    <source>
        <dbReference type="Proteomes" id="UP000609121"/>
    </source>
</evidence>
<comment type="caution">
    <text evidence="6">The sequence shown here is derived from an EMBL/GenBank/DDBJ whole genome shotgun (WGS) entry which is preliminary data.</text>
</comment>
<organism evidence="6 7">
    <name type="scientific">Mangrovicoccus algicola</name>
    <dbReference type="NCBI Taxonomy" id="2771008"/>
    <lineage>
        <taxon>Bacteria</taxon>
        <taxon>Pseudomonadati</taxon>
        <taxon>Pseudomonadota</taxon>
        <taxon>Alphaproteobacteria</taxon>
        <taxon>Rhodobacterales</taxon>
        <taxon>Paracoccaceae</taxon>
        <taxon>Mangrovicoccus</taxon>
    </lineage>
</organism>
<feature type="domain" description="HTH gntR-type" evidence="5">
    <location>
        <begin position="21"/>
        <end position="88"/>
    </location>
</feature>
<dbReference type="RefSeq" id="WP_193182965.1">
    <property type="nucleotide sequence ID" value="NZ_JACVXA010000034.1"/>
</dbReference>
<keyword evidence="7" id="KW-1185">Reference proteome</keyword>
<accession>A0A8J6YTE4</accession>
<dbReference type="Proteomes" id="UP000609121">
    <property type="component" value="Unassembled WGS sequence"/>
</dbReference>
<dbReference type="CDD" id="cd07377">
    <property type="entry name" value="WHTH_GntR"/>
    <property type="match status" value="1"/>
</dbReference>
<dbReference type="GO" id="GO:0003677">
    <property type="term" value="F:DNA binding"/>
    <property type="evidence" value="ECO:0007669"/>
    <property type="project" value="UniProtKB-KW"/>
</dbReference>
<evidence type="ECO:0000259" key="5">
    <source>
        <dbReference type="PROSITE" id="PS50949"/>
    </source>
</evidence>
<dbReference type="InterPro" id="IPR008920">
    <property type="entry name" value="TF_FadR/GntR_C"/>
</dbReference>
<proteinExistence type="predicted"/>
<feature type="region of interest" description="Disordered" evidence="4">
    <location>
        <begin position="1"/>
        <end position="20"/>
    </location>
</feature>
<dbReference type="InterPro" id="IPR036390">
    <property type="entry name" value="WH_DNA-bd_sf"/>
</dbReference>
<dbReference type="Gene3D" id="1.10.10.10">
    <property type="entry name" value="Winged helix-like DNA-binding domain superfamily/Winged helix DNA-binding domain"/>
    <property type="match status" value="1"/>
</dbReference>
<dbReference type="AlphaFoldDB" id="A0A8J6YTE4"/>